<evidence type="ECO:0000256" key="2">
    <source>
        <dbReference type="ARBA" id="ARBA00023180"/>
    </source>
</evidence>
<dbReference type="GO" id="GO:0007160">
    <property type="term" value="P:cell-matrix adhesion"/>
    <property type="evidence" value="ECO:0007669"/>
    <property type="project" value="TreeGrafter"/>
</dbReference>
<keyword evidence="4" id="KW-1185">Reference proteome</keyword>
<feature type="non-terminal residue" evidence="3">
    <location>
        <position position="1"/>
    </location>
</feature>
<sequence>MATFVVDEVFVQVDRSFLVENMGFLRGFCYSNNKRKLMADILQEKVTFGPVEQWTSDTLDQVDRFIFFLPKATMKKIPAELMTLERIERLFLSQQQWETGEFGALCLQGRDEMEQSLVFDKQKFLLQYFLGFLTVGQKSQTPAVLAPSCESLHATQPSAWPIYGPASAFSPSVISQLGYMASLLTEAELKVLKLTEVSAVAALGSISTWTNRQLSVLFLSVLNSTKRNPSQLESSTLVALGHIICGITVADMRHLNAVEFSKAVLWLGRLKLSCSEVQLEALVELLSHSLAFGPISSWGTEVFIEIGALAAGLPDMAMSALVQDQIEGITPLAISLIPSDKFAVVFHHSQIRMFSYEQAVAVTADQRSALTPVQQTALSMVLTPWENKPVDFR</sequence>
<dbReference type="InterPro" id="IPR026664">
    <property type="entry name" value="Stereocilin-rel"/>
</dbReference>
<dbReference type="OrthoDB" id="8195838at2759"/>
<comment type="caution">
    <text evidence="3">The sequence shown here is derived from an EMBL/GenBank/DDBJ whole genome shotgun (WGS) entry which is preliminary data.</text>
</comment>
<protein>
    <submittedName>
        <fullName evidence="3">Uncharacterized protein</fullName>
    </submittedName>
</protein>
<reference evidence="3" key="1">
    <citation type="thesis" date="2021" institute="BYU ScholarsArchive" country="Provo, UT, USA">
        <title>Applications of and Algorithms for Genome Assembly and Genomic Analyses with an Emphasis on Marine Teleosts.</title>
        <authorList>
            <person name="Pickett B.D."/>
        </authorList>
    </citation>
    <scope>NUCLEOTIDE SEQUENCE</scope>
    <source>
        <strain evidence="3">HI-2016</strain>
    </source>
</reference>
<dbReference type="PANTHER" id="PTHR23412">
    <property type="entry name" value="STEREOCILIN RELATED"/>
    <property type="match status" value="1"/>
</dbReference>
<evidence type="ECO:0000256" key="1">
    <source>
        <dbReference type="ARBA" id="ARBA00022729"/>
    </source>
</evidence>
<keyword evidence="1" id="KW-0732">Signal</keyword>
<organism evidence="3 4">
    <name type="scientific">Albula glossodonta</name>
    <name type="common">roundjaw bonefish</name>
    <dbReference type="NCBI Taxonomy" id="121402"/>
    <lineage>
        <taxon>Eukaryota</taxon>
        <taxon>Metazoa</taxon>
        <taxon>Chordata</taxon>
        <taxon>Craniata</taxon>
        <taxon>Vertebrata</taxon>
        <taxon>Euteleostomi</taxon>
        <taxon>Actinopterygii</taxon>
        <taxon>Neopterygii</taxon>
        <taxon>Teleostei</taxon>
        <taxon>Albuliformes</taxon>
        <taxon>Albulidae</taxon>
        <taxon>Albula</taxon>
    </lineage>
</organism>
<proteinExistence type="predicted"/>
<accession>A0A8T2PHS2</accession>
<keyword evidence="2" id="KW-0325">Glycoprotein</keyword>
<gene>
    <name evidence="3" type="ORF">JZ751_020488</name>
</gene>
<dbReference type="GO" id="GO:0009986">
    <property type="term" value="C:cell surface"/>
    <property type="evidence" value="ECO:0007669"/>
    <property type="project" value="TreeGrafter"/>
</dbReference>
<dbReference type="EMBL" id="JAFBMS010000005">
    <property type="protein sequence ID" value="KAG9352075.1"/>
    <property type="molecule type" value="Genomic_DNA"/>
</dbReference>
<dbReference type="AlphaFoldDB" id="A0A8T2PHS2"/>
<dbReference type="PANTHER" id="PTHR23412:SF19">
    <property type="entry name" value="STEREOCILIN 1"/>
    <property type="match status" value="1"/>
</dbReference>
<name>A0A8T2PHS2_9TELE</name>
<evidence type="ECO:0000313" key="3">
    <source>
        <dbReference type="EMBL" id="KAG9352075.1"/>
    </source>
</evidence>
<dbReference type="Proteomes" id="UP000824540">
    <property type="component" value="Unassembled WGS sequence"/>
</dbReference>
<evidence type="ECO:0000313" key="4">
    <source>
        <dbReference type="Proteomes" id="UP000824540"/>
    </source>
</evidence>